<reference evidence="2" key="1">
    <citation type="submission" date="2014-05" db="EMBL/GenBank/DDBJ databases">
        <title>The transcriptome of the halophilic microalga Tetraselmis sp. GSL018 isolated from the Great Salt Lake, Utah.</title>
        <authorList>
            <person name="Jinkerson R.E."/>
            <person name="D'Adamo S."/>
            <person name="Posewitz M.C."/>
        </authorList>
    </citation>
    <scope>NUCLEOTIDE SEQUENCE</scope>
    <source>
        <strain evidence="2">GSL018</strain>
    </source>
</reference>
<accession>A0A061S104</accession>
<dbReference type="EMBL" id="GBEZ01009082">
    <property type="protein sequence ID" value="JAC76486.1"/>
    <property type="molecule type" value="Transcribed_RNA"/>
</dbReference>
<sequence>SVVLVSNASPETRIVCSHKDTKRIRTRVQGLSLFQDQIENKEGSTERMYMSKTFRAKQGLVVGKDFYCCLQNYRATETSRNQILSGCGSTRTTDSFRYQDQKFYDKATDLFNTGRNKLIRPHTPSQNKNKNRPAPQGRTLYIYLDESR</sequence>
<feature type="non-terminal residue" evidence="2">
    <location>
        <position position="1"/>
    </location>
</feature>
<gene>
    <name evidence="2" type="ORF">TSPGSL018_20018</name>
</gene>
<organism evidence="2">
    <name type="scientific">Tetraselmis sp. GSL018</name>
    <dbReference type="NCBI Taxonomy" id="582737"/>
    <lineage>
        <taxon>Eukaryota</taxon>
        <taxon>Viridiplantae</taxon>
        <taxon>Chlorophyta</taxon>
        <taxon>core chlorophytes</taxon>
        <taxon>Chlorodendrophyceae</taxon>
        <taxon>Chlorodendrales</taxon>
        <taxon>Chlorodendraceae</taxon>
        <taxon>Tetraselmis</taxon>
    </lineage>
</organism>
<name>A0A061S104_9CHLO</name>
<proteinExistence type="predicted"/>
<feature type="region of interest" description="Disordered" evidence="1">
    <location>
        <begin position="116"/>
        <end position="137"/>
    </location>
</feature>
<evidence type="ECO:0000313" key="2">
    <source>
        <dbReference type="EMBL" id="JAC76486.1"/>
    </source>
</evidence>
<protein>
    <submittedName>
        <fullName evidence="2">Uncharacterized protein</fullName>
    </submittedName>
</protein>
<dbReference type="AlphaFoldDB" id="A0A061S104"/>
<evidence type="ECO:0000256" key="1">
    <source>
        <dbReference type="SAM" id="MobiDB-lite"/>
    </source>
</evidence>